<keyword evidence="3 6" id="KW-0812">Transmembrane</keyword>
<feature type="transmembrane region" description="Helical" evidence="6">
    <location>
        <begin position="37"/>
        <end position="57"/>
    </location>
</feature>
<evidence type="ECO:0000256" key="2">
    <source>
        <dbReference type="ARBA" id="ARBA00022475"/>
    </source>
</evidence>
<dbReference type="AlphaFoldDB" id="A0A7W7CJ36"/>
<sequence length="388" mass="39751">MTIPLARRLGTADAVTIGLAAMIGAGVFSALGPAAAAAGAGLLPALALAALIAYCNATSTLRLALRYPTSGGAYVYGRERLGALWGNLAGWCFVLGKTASCAAMALTVGQYLWPAHARPVAVAAVLGLTALNYFGVQRGARLARVIVAIVLVCLVALGVLALTTGAPQAERLVPHSPTGVLTAAALLFFAFAGYARIATLGEEVRDPRRTLTRAVPLALAIALAVYTLLAVAALATVGAQGLAASPAPLRTVLEITPLREYGWVISILGAIAALGALLALVLGVSRTAFAMARDGNLPRLLAAVHPRHQVPHRAEVVVGLLAATAAATLDLRQAIAFSSFGVLLYYAVANAAAWTLEPEFRPARWIPIAGLVGCVLLAGVLIWGGGAW</sequence>
<keyword evidence="8" id="KW-1185">Reference proteome</keyword>
<keyword evidence="2" id="KW-1003">Cell membrane</keyword>
<evidence type="ECO:0000256" key="3">
    <source>
        <dbReference type="ARBA" id="ARBA00022692"/>
    </source>
</evidence>
<dbReference type="InterPro" id="IPR002293">
    <property type="entry name" value="AA/rel_permease1"/>
</dbReference>
<dbReference type="Gene3D" id="1.20.1740.10">
    <property type="entry name" value="Amino acid/polyamine transporter I"/>
    <property type="match status" value="1"/>
</dbReference>
<comment type="caution">
    <text evidence="7">The sequence shown here is derived from an EMBL/GenBank/DDBJ whole genome shotgun (WGS) entry which is preliminary data.</text>
</comment>
<feature type="transmembrane region" description="Helical" evidence="6">
    <location>
        <begin position="263"/>
        <end position="289"/>
    </location>
</feature>
<name>A0A7W7CJ36_9PSEU</name>
<organism evidence="7 8">
    <name type="scientific">Crossiella cryophila</name>
    <dbReference type="NCBI Taxonomy" id="43355"/>
    <lineage>
        <taxon>Bacteria</taxon>
        <taxon>Bacillati</taxon>
        <taxon>Actinomycetota</taxon>
        <taxon>Actinomycetes</taxon>
        <taxon>Pseudonocardiales</taxon>
        <taxon>Pseudonocardiaceae</taxon>
        <taxon>Crossiella</taxon>
    </lineage>
</organism>
<dbReference type="PANTHER" id="PTHR42770:SF7">
    <property type="entry name" value="MEMBRANE PROTEIN"/>
    <property type="match status" value="1"/>
</dbReference>
<feature type="transmembrane region" description="Helical" evidence="6">
    <location>
        <begin position="119"/>
        <end position="136"/>
    </location>
</feature>
<evidence type="ECO:0000313" key="7">
    <source>
        <dbReference type="EMBL" id="MBB4680701.1"/>
    </source>
</evidence>
<dbReference type="Proteomes" id="UP000533598">
    <property type="component" value="Unassembled WGS sequence"/>
</dbReference>
<feature type="transmembrane region" description="Helical" evidence="6">
    <location>
        <begin position="145"/>
        <end position="166"/>
    </location>
</feature>
<feature type="transmembrane region" description="Helical" evidence="6">
    <location>
        <begin position="12"/>
        <end position="31"/>
    </location>
</feature>
<dbReference type="InterPro" id="IPR050367">
    <property type="entry name" value="APC_superfamily"/>
</dbReference>
<keyword evidence="4 6" id="KW-1133">Transmembrane helix</keyword>
<comment type="subcellular location">
    <subcellularLocation>
        <location evidence="1">Cell membrane</location>
        <topology evidence="1">Multi-pass membrane protein</topology>
    </subcellularLocation>
</comment>
<feature type="transmembrane region" description="Helical" evidence="6">
    <location>
        <begin position="335"/>
        <end position="353"/>
    </location>
</feature>
<dbReference type="GO" id="GO:0005886">
    <property type="term" value="C:plasma membrane"/>
    <property type="evidence" value="ECO:0007669"/>
    <property type="project" value="UniProtKB-SubCell"/>
</dbReference>
<feature type="transmembrane region" description="Helical" evidence="6">
    <location>
        <begin position="178"/>
        <end position="197"/>
    </location>
</feature>
<reference evidence="7 8" key="1">
    <citation type="submission" date="2020-08" db="EMBL/GenBank/DDBJ databases">
        <title>Sequencing the genomes of 1000 actinobacteria strains.</title>
        <authorList>
            <person name="Klenk H.-P."/>
        </authorList>
    </citation>
    <scope>NUCLEOTIDE SEQUENCE [LARGE SCALE GENOMIC DNA]</scope>
    <source>
        <strain evidence="7 8">DSM 44230</strain>
    </source>
</reference>
<evidence type="ECO:0000256" key="1">
    <source>
        <dbReference type="ARBA" id="ARBA00004651"/>
    </source>
</evidence>
<gene>
    <name evidence="7" type="ORF">HNR67_006819</name>
</gene>
<dbReference type="PANTHER" id="PTHR42770">
    <property type="entry name" value="AMINO ACID TRANSPORTER-RELATED"/>
    <property type="match status" value="1"/>
</dbReference>
<evidence type="ECO:0000256" key="6">
    <source>
        <dbReference type="SAM" id="Phobius"/>
    </source>
</evidence>
<feature type="transmembrane region" description="Helical" evidence="6">
    <location>
        <begin position="217"/>
        <end position="243"/>
    </location>
</feature>
<evidence type="ECO:0000313" key="8">
    <source>
        <dbReference type="Proteomes" id="UP000533598"/>
    </source>
</evidence>
<dbReference type="GO" id="GO:0022857">
    <property type="term" value="F:transmembrane transporter activity"/>
    <property type="evidence" value="ECO:0007669"/>
    <property type="project" value="InterPro"/>
</dbReference>
<evidence type="ECO:0000256" key="5">
    <source>
        <dbReference type="ARBA" id="ARBA00023136"/>
    </source>
</evidence>
<dbReference type="PIRSF" id="PIRSF006060">
    <property type="entry name" value="AA_transporter"/>
    <property type="match status" value="1"/>
</dbReference>
<feature type="transmembrane region" description="Helical" evidence="6">
    <location>
        <begin position="365"/>
        <end position="385"/>
    </location>
</feature>
<dbReference type="Pfam" id="PF13520">
    <property type="entry name" value="AA_permease_2"/>
    <property type="match status" value="1"/>
</dbReference>
<proteinExistence type="predicted"/>
<feature type="transmembrane region" description="Helical" evidence="6">
    <location>
        <begin position="88"/>
        <end position="113"/>
    </location>
</feature>
<dbReference type="RefSeq" id="WP_312988688.1">
    <property type="nucleotide sequence ID" value="NZ_BAAAUI010000038.1"/>
</dbReference>
<accession>A0A7W7CJ36</accession>
<keyword evidence="5 6" id="KW-0472">Membrane</keyword>
<protein>
    <submittedName>
        <fullName evidence="7">APA family basic amino acid/polyamine antiporter</fullName>
    </submittedName>
</protein>
<dbReference type="EMBL" id="JACHMH010000001">
    <property type="protein sequence ID" value="MBB4680701.1"/>
    <property type="molecule type" value="Genomic_DNA"/>
</dbReference>
<evidence type="ECO:0000256" key="4">
    <source>
        <dbReference type="ARBA" id="ARBA00022989"/>
    </source>
</evidence>